<comment type="cofactor">
    <cofactor evidence="1">
        <name>Zn(2+)</name>
        <dbReference type="ChEBI" id="CHEBI:29105"/>
    </cofactor>
</comment>
<evidence type="ECO:0000256" key="6">
    <source>
        <dbReference type="ARBA" id="ARBA00022723"/>
    </source>
</evidence>
<dbReference type="RefSeq" id="WP_093734466.1">
    <property type="nucleotide sequence ID" value="NZ_FNJD01000037.1"/>
</dbReference>
<evidence type="ECO:0000256" key="7">
    <source>
        <dbReference type="ARBA" id="ARBA00022801"/>
    </source>
</evidence>
<evidence type="ECO:0000313" key="11">
    <source>
        <dbReference type="EMBL" id="SDP75847.1"/>
    </source>
</evidence>
<proteinExistence type="inferred from homology"/>
<keyword evidence="5" id="KW-0028">Amino-acid biosynthesis</keyword>
<organism evidence="11 12">
    <name type="scientific">Sulfitobacter litoralis</name>
    <dbReference type="NCBI Taxonomy" id="335975"/>
    <lineage>
        <taxon>Bacteria</taxon>
        <taxon>Pseudomonadati</taxon>
        <taxon>Pseudomonadota</taxon>
        <taxon>Alphaproteobacteria</taxon>
        <taxon>Rhodobacterales</taxon>
        <taxon>Roseobacteraceae</taxon>
        <taxon>Sulfitobacter</taxon>
    </lineage>
</organism>
<feature type="domain" description="Peptidase M20 dimerisation" evidence="10">
    <location>
        <begin position="169"/>
        <end position="278"/>
    </location>
</feature>
<dbReference type="InterPro" id="IPR002933">
    <property type="entry name" value="Peptidase_M20"/>
</dbReference>
<dbReference type="EMBL" id="FNJD01000037">
    <property type="protein sequence ID" value="SDP75847.1"/>
    <property type="molecule type" value="Genomic_DNA"/>
</dbReference>
<evidence type="ECO:0000256" key="3">
    <source>
        <dbReference type="ARBA" id="ARBA00022490"/>
    </source>
</evidence>
<dbReference type="InterPro" id="IPR001261">
    <property type="entry name" value="ArgE/DapE_CS"/>
</dbReference>
<dbReference type="CDD" id="cd03894">
    <property type="entry name" value="M20_ArgE"/>
    <property type="match status" value="1"/>
</dbReference>
<comment type="caution">
    <text evidence="11">The sequence shown here is derived from an EMBL/GenBank/DDBJ whole genome shotgun (WGS) entry which is preliminary data.</text>
</comment>
<evidence type="ECO:0000256" key="4">
    <source>
        <dbReference type="ARBA" id="ARBA00022571"/>
    </source>
</evidence>
<dbReference type="InterPro" id="IPR050072">
    <property type="entry name" value="Peptidase_M20A"/>
</dbReference>
<gene>
    <name evidence="11" type="ORF">SAMN04488512_1378</name>
</gene>
<evidence type="ECO:0000256" key="2">
    <source>
        <dbReference type="ARBA" id="ARBA00005691"/>
    </source>
</evidence>
<name>A0ABY0SYX7_9RHOB</name>
<evidence type="ECO:0000256" key="1">
    <source>
        <dbReference type="ARBA" id="ARBA00001947"/>
    </source>
</evidence>
<sequence length="386" mass="41297">MTQTLDILERLIGFDTVSANSNLALIDYVQSFLADRGFQVHHVPDASGQKAGLFAVLGPVGKGVMLSAHSDVVPTKGQNWTRDPFRLYVDDGRAYGRGTTDMKGYLASILALADRASRTTLVEPLKIALSYDEEIGCVGIQHMIGDLERTIGAPRACFVGEPTEMQVAVGHKGKAALRAVFHGQGGHSALAPKFLNALHIAGDFLAELRKIQDTLAMVGARDDAYDIPYSTVHVGQISGGTALNIVPDSAEMIFEYRHLPADLPQGILERIQNGASKVLAPFLRHFPDAAIEIDPYNAYPGLDVPSGAEVVAFAQHLAQTNGITKVAFGTEAGFFDALDIPTVVCGPGSMEGQGHKPDEFITLKQLALCDQMMDRLLGDLSGATDS</sequence>
<comment type="similarity">
    <text evidence="2">Belongs to the peptidase M20A family. ArgE subfamily.</text>
</comment>
<keyword evidence="3" id="KW-0963">Cytoplasm</keyword>
<keyword evidence="7" id="KW-0378">Hydrolase</keyword>
<dbReference type="NCBIfam" id="NF005710">
    <property type="entry name" value="PRK07522.1"/>
    <property type="match status" value="1"/>
</dbReference>
<dbReference type="Proteomes" id="UP000198646">
    <property type="component" value="Unassembled WGS sequence"/>
</dbReference>
<dbReference type="Gene3D" id="3.40.630.10">
    <property type="entry name" value="Zn peptidases"/>
    <property type="match status" value="1"/>
</dbReference>
<dbReference type="InterPro" id="IPR010169">
    <property type="entry name" value="AcOrn-deacetyl"/>
</dbReference>
<reference evidence="11 12" key="1">
    <citation type="submission" date="2016-10" db="EMBL/GenBank/DDBJ databases">
        <authorList>
            <person name="Varghese N."/>
            <person name="Submissions S."/>
        </authorList>
    </citation>
    <scope>NUCLEOTIDE SEQUENCE [LARGE SCALE GENOMIC DNA]</scope>
    <source>
        <strain evidence="11 12">DSM 17584</strain>
    </source>
</reference>
<dbReference type="NCBIfam" id="TIGR01892">
    <property type="entry name" value="AcOrn-deacetyl"/>
    <property type="match status" value="1"/>
</dbReference>
<dbReference type="Gene3D" id="3.30.70.360">
    <property type="match status" value="1"/>
</dbReference>
<keyword evidence="9" id="KW-0170">Cobalt</keyword>
<evidence type="ECO:0000256" key="5">
    <source>
        <dbReference type="ARBA" id="ARBA00022605"/>
    </source>
</evidence>
<dbReference type="SUPFAM" id="SSF55031">
    <property type="entry name" value="Bacterial exopeptidase dimerisation domain"/>
    <property type="match status" value="1"/>
</dbReference>
<dbReference type="PANTHER" id="PTHR43808:SF31">
    <property type="entry name" value="N-ACETYL-L-CITRULLINE DEACETYLASE"/>
    <property type="match status" value="1"/>
</dbReference>
<dbReference type="Pfam" id="PF01546">
    <property type="entry name" value="Peptidase_M20"/>
    <property type="match status" value="1"/>
</dbReference>
<evidence type="ECO:0000259" key="10">
    <source>
        <dbReference type="Pfam" id="PF07687"/>
    </source>
</evidence>
<keyword evidence="8" id="KW-0862">Zinc</keyword>
<evidence type="ECO:0000313" key="12">
    <source>
        <dbReference type="Proteomes" id="UP000198646"/>
    </source>
</evidence>
<dbReference type="SUPFAM" id="SSF53187">
    <property type="entry name" value="Zn-dependent exopeptidases"/>
    <property type="match status" value="1"/>
</dbReference>
<dbReference type="Pfam" id="PF07687">
    <property type="entry name" value="M20_dimer"/>
    <property type="match status" value="1"/>
</dbReference>
<evidence type="ECO:0000256" key="8">
    <source>
        <dbReference type="ARBA" id="ARBA00022833"/>
    </source>
</evidence>
<keyword evidence="4" id="KW-0055">Arginine biosynthesis</keyword>
<keyword evidence="6" id="KW-0479">Metal-binding</keyword>
<dbReference type="PROSITE" id="PS00759">
    <property type="entry name" value="ARGE_DAPE_CPG2_2"/>
    <property type="match status" value="1"/>
</dbReference>
<dbReference type="PROSITE" id="PS00758">
    <property type="entry name" value="ARGE_DAPE_CPG2_1"/>
    <property type="match status" value="1"/>
</dbReference>
<dbReference type="InterPro" id="IPR011650">
    <property type="entry name" value="Peptidase_M20_dimer"/>
</dbReference>
<evidence type="ECO:0000256" key="9">
    <source>
        <dbReference type="ARBA" id="ARBA00023285"/>
    </source>
</evidence>
<dbReference type="InterPro" id="IPR036264">
    <property type="entry name" value="Bact_exopeptidase_dim_dom"/>
</dbReference>
<protein>
    <submittedName>
        <fullName evidence="11">Acetylornithine deacetylase</fullName>
    </submittedName>
</protein>
<accession>A0ABY0SYX7</accession>
<dbReference type="PANTHER" id="PTHR43808">
    <property type="entry name" value="ACETYLORNITHINE DEACETYLASE"/>
    <property type="match status" value="1"/>
</dbReference>
<keyword evidence="12" id="KW-1185">Reference proteome</keyword>